<comment type="caution">
    <text evidence="3">The sequence shown here is derived from an EMBL/GenBank/DDBJ whole genome shotgun (WGS) entry which is preliminary data.</text>
</comment>
<dbReference type="EMBL" id="VZZK01000005">
    <property type="protein sequence ID" value="KAB1080470.1"/>
    <property type="molecule type" value="Genomic_DNA"/>
</dbReference>
<keyword evidence="2" id="KW-0732">Signal</keyword>
<evidence type="ECO:0000256" key="1">
    <source>
        <dbReference type="SAM" id="MobiDB-lite"/>
    </source>
</evidence>
<dbReference type="AlphaFoldDB" id="A0A6L3T1K9"/>
<reference evidence="3 4" key="1">
    <citation type="submission" date="2019-09" db="EMBL/GenBank/DDBJ databases">
        <title>YIM 48816 draft genome.</title>
        <authorList>
            <person name="Jiang L."/>
        </authorList>
    </citation>
    <scope>NUCLEOTIDE SEQUENCE [LARGE SCALE GENOMIC DNA]</scope>
    <source>
        <strain evidence="3 4">YIM 48816</strain>
    </source>
</reference>
<dbReference type="OrthoDB" id="5801444at2"/>
<gene>
    <name evidence="3" type="ORF">F6X53_06750</name>
</gene>
<feature type="chain" id="PRO_5027017541" description="DUF1571 domain-containing protein" evidence="2">
    <location>
        <begin position="22"/>
        <end position="236"/>
    </location>
</feature>
<protein>
    <recommendedName>
        <fullName evidence="5">DUF1571 domain-containing protein</fullName>
    </recommendedName>
</protein>
<feature type="region of interest" description="Disordered" evidence="1">
    <location>
        <begin position="216"/>
        <end position="236"/>
    </location>
</feature>
<dbReference type="Proteomes" id="UP000474159">
    <property type="component" value="Unassembled WGS sequence"/>
</dbReference>
<name>A0A6L3T1K9_9HYPH</name>
<evidence type="ECO:0000256" key="2">
    <source>
        <dbReference type="SAM" id="SignalP"/>
    </source>
</evidence>
<keyword evidence="4" id="KW-1185">Reference proteome</keyword>
<feature type="compositionally biased region" description="Basic and acidic residues" evidence="1">
    <location>
        <begin position="225"/>
        <end position="236"/>
    </location>
</feature>
<evidence type="ECO:0008006" key="5">
    <source>
        <dbReference type="Google" id="ProtNLM"/>
    </source>
</evidence>
<evidence type="ECO:0000313" key="3">
    <source>
        <dbReference type="EMBL" id="KAB1080470.1"/>
    </source>
</evidence>
<proteinExistence type="predicted"/>
<feature type="signal peptide" evidence="2">
    <location>
        <begin position="1"/>
        <end position="21"/>
    </location>
</feature>
<sequence length="236" mass="25516">MTAAILALAAATALTGAPAFAQQDAPPAVTAAKADAAPSAADLLFERPQLRNTAPGATLTYDYLRRSGISKGPFGPPLNDAITLKLEPGKNPDERNIDVQMFSGQNRFPAGPFEDMPGNPVMTLFLEHHLVNLARVLEANPRYLKNAIRKGLRDRATVTPTKVTYNGREVDGWRVEAKPFEGDKLADRMRGMSNMTYTFITSSSVPGELVSIEAQSKNAEGGELLEERLSYDQKAG</sequence>
<accession>A0A6L3T1K9</accession>
<organism evidence="3 4">
    <name type="scientific">Methylobacterium soli</name>
    <dbReference type="NCBI Taxonomy" id="553447"/>
    <lineage>
        <taxon>Bacteria</taxon>
        <taxon>Pseudomonadati</taxon>
        <taxon>Pseudomonadota</taxon>
        <taxon>Alphaproteobacteria</taxon>
        <taxon>Hyphomicrobiales</taxon>
        <taxon>Methylobacteriaceae</taxon>
        <taxon>Methylobacterium</taxon>
    </lineage>
</organism>
<evidence type="ECO:0000313" key="4">
    <source>
        <dbReference type="Proteomes" id="UP000474159"/>
    </source>
</evidence>